<sequence>MILKNSRLFLNLKLLGWSFISFSAFSSSNLPSFEDFPIASQANITLQTIDFDSHPDGVFVLQKWQGMQDIVIGEPANFAGHYFVMGIGCGTACQLNIIVDVNSGKIVDSIDSTIGLCHQSDSELLIVNPRLSDYGDIIPEWAYTYYYQLENGVMTLLEKSKVGFDGACEFGQ</sequence>
<evidence type="ECO:0000313" key="2">
    <source>
        <dbReference type="EMBL" id="GAC12882.1"/>
    </source>
</evidence>
<gene>
    <name evidence="2" type="ORF">GLIP_0228</name>
</gene>
<feature type="chain" id="PRO_5003899736" evidence="1">
    <location>
        <begin position="24"/>
        <end position="172"/>
    </location>
</feature>
<organism evidence="2 3">
    <name type="scientific">Aliiglaciecola lipolytica E3</name>
    <dbReference type="NCBI Taxonomy" id="1127673"/>
    <lineage>
        <taxon>Bacteria</taxon>
        <taxon>Pseudomonadati</taxon>
        <taxon>Pseudomonadota</taxon>
        <taxon>Gammaproteobacteria</taxon>
        <taxon>Alteromonadales</taxon>
        <taxon>Alteromonadaceae</taxon>
        <taxon>Aliiglaciecola</taxon>
    </lineage>
</organism>
<dbReference type="STRING" id="1127673.GLIP_0228"/>
<keyword evidence="3" id="KW-1185">Reference proteome</keyword>
<comment type="caution">
    <text evidence="2">The sequence shown here is derived from an EMBL/GenBank/DDBJ whole genome shotgun (WGS) entry which is preliminary data.</text>
</comment>
<accession>K6Y3P6</accession>
<dbReference type="EMBL" id="BAEN01000009">
    <property type="protein sequence ID" value="GAC12882.1"/>
    <property type="molecule type" value="Genomic_DNA"/>
</dbReference>
<evidence type="ECO:0000256" key="1">
    <source>
        <dbReference type="SAM" id="SignalP"/>
    </source>
</evidence>
<evidence type="ECO:0000313" key="3">
    <source>
        <dbReference type="Proteomes" id="UP000006334"/>
    </source>
</evidence>
<feature type="signal peptide" evidence="1">
    <location>
        <begin position="1"/>
        <end position="23"/>
    </location>
</feature>
<dbReference type="AlphaFoldDB" id="K6Y3P6"/>
<reference evidence="2 3" key="1">
    <citation type="journal article" date="2017" name="Antonie Van Leeuwenhoek">
        <title>Rhizobium rhizosphaerae sp. nov., a novel species isolated from rice rhizosphere.</title>
        <authorList>
            <person name="Zhao J.J."/>
            <person name="Zhang J."/>
            <person name="Zhang R.J."/>
            <person name="Zhang C.W."/>
            <person name="Yin H.Q."/>
            <person name="Zhang X.X."/>
        </authorList>
    </citation>
    <scope>NUCLEOTIDE SEQUENCE [LARGE SCALE GENOMIC DNA]</scope>
    <source>
        <strain evidence="2 3">E3</strain>
    </source>
</reference>
<dbReference type="OrthoDB" id="8757135at2"/>
<keyword evidence="1" id="KW-0732">Signal</keyword>
<name>K6Y3P6_9ALTE</name>
<protein>
    <submittedName>
        <fullName evidence="2">Uncharacterized protein</fullName>
    </submittedName>
</protein>
<proteinExistence type="predicted"/>
<dbReference type="RefSeq" id="WP_008842702.1">
    <property type="nucleotide sequence ID" value="NZ_BAEN01000009.1"/>
</dbReference>
<dbReference type="Proteomes" id="UP000006334">
    <property type="component" value="Unassembled WGS sequence"/>
</dbReference>